<dbReference type="GO" id="GO:0016020">
    <property type="term" value="C:membrane"/>
    <property type="evidence" value="ECO:0007669"/>
    <property type="project" value="UniProtKB-SubCell"/>
</dbReference>
<accession>A0A7J6HJ89</accession>
<evidence type="ECO:0000256" key="3">
    <source>
        <dbReference type="ARBA" id="ARBA00023136"/>
    </source>
</evidence>
<dbReference type="Pfam" id="PF00650">
    <property type="entry name" value="CRAL_TRIO"/>
    <property type="match status" value="1"/>
</dbReference>
<dbReference type="NCBIfam" id="TIGR01640">
    <property type="entry name" value="F_box_assoc_1"/>
    <property type="match status" value="1"/>
</dbReference>
<keyword evidence="3" id="KW-0472">Membrane</keyword>
<comment type="subcellular location">
    <subcellularLocation>
        <location evidence="1">Membrane</location>
    </subcellularLocation>
</comment>
<dbReference type="CDD" id="cd00170">
    <property type="entry name" value="SEC14"/>
    <property type="match status" value="1"/>
</dbReference>
<dbReference type="SUPFAM" id="SSF46938">
    <property type="entry name" value="CRAL/TRIO N-terminal domain"/>
    <property type="match status" value="1"/>
</dbReference>
<evidence type="ECO:0000313" key="5">
    <source>
        <dbReference type="EMBL" id="KAF4395019.1"/>
    </source>
</evidence>
<dbReference type="Gene3D" id="3.40.525.10">
    <property type="entry name" value="CRAL-TRIO lipid binding domain"/>
    <property type="match status" value="1"/>
</dbReference>
<name>A0A7J6HJ89_CANSA</name>
<dbReference type="SUPFAM" id="SSF81383">
    <property type="entry name" value="F-box domain"/>
    <property type="match status" value="1"/>
</dbReference>
<dbReference type="Proteomes" id="UP000525078">
    <property type="component" value="Unassembled WGS sequence"/>
</dbReference>
<dbReference type="SMART" id="SM00516">
    <property type="entry name" value="SEC14"/>
    <property type="match status" value="1"/>
</dbReference>
<dbReference type="InterPro" id="IPR036273">
    <property type="entry name" value="CRAL/TRIO_N_dom_sf"/>
</dbReference>
<gene>
    <name evidence="5" type="ORF">F8388_017747</name>
    <name evidence="6" type="ORF">F8388_017749</name>
</gene>
<dbReference type="PANTHER" id="PTHR45932:SF27">
    <property type="entry name" value="PATELLIN-2"/>
    <property type="match status" value="1"/>
</dbReference>
<dbReference type="Pfam" id="PF03765">
    <property type="entry name" value="CRAL_TRIO_N"/>
    <property type="match status" value="1"/>
</dbReference>
<dbReference type="AlphaFoldDB" id="A0A7J6HJ89"/>
<dbReference type="PANTHER" id="PTHR45932">
    <property type="entry name" value="PATELLIN-1"/>
    <property type="match status" value="1"/>
</dbReference>
<evidence type="ECO:0000259" key="4">
    <source>
        <dbReference type="PROSITE" id="PS50181"/>
    </source>
</evidence>
<comment type="caution">
    <text evidence="6">The sequence shown here is derived from an EMBL/GenBank/DDBJ whole genome shotgun (WGS) entry which is preliminary data.</text>
</comment>
<dbReference type="SMART" id="SM01100">
    <property type="entry name" value="CRAL_TRIO_N"/>
    <property type="match status" value="1"/>
</dbReference>
<reference evidence="6 7" key="1">
    <citation type="journal article" date="2020" name="bioRxiv">
        <title>Sequence and annotation of 42 cannabis genomes reveals extensive copy number variation in cannabinoid synthesis and pathogen resistance genes.</title>
        <authorList>
            <person name="Mckernan K.J."/>
            <person name="Helbert Y."/>
            <person name="Kane L.T."/>
            <person name="Ebling H."/>
            <person name="Zhang L."/>
            <person name="Liu B."/>
            <person name="Eaton Z."/>
            <person name="Mclaughlin S."/>
            <person name="Kingan S."/>
            <person name="Baybayan P."/>
            <person name="Concepcion G."/>
            <person name="Jordan M."/>
            <person name="Riva A."/>
            <person name="Barbazuk W."/>
            <person name="Harkins T."/>
        </authorList>
    </citation>
    <scope>NUCLEOTIDE SEQUENCE [LARGE SCALE GENOMIC DNA]</scope>
    <source>
        <strain evidence="7">cv. Jamaican Lion 4</strain>
        <strain evidence="6">Mother</strain>
        <tissue evidence="6">Leaf</tissue>
    </source>
</reference>
<organism evidence="6 7">
    <name type="scientific">Cannabis sativa</name>
    <name type="common">Hemp</name>
    <name type="synonym">Marijuana</name>
    <dbReference type="NCBI Taxonomy" id="3483"/>
    <lineage>
        <taxon>Eukaryota</taxon>
        <taxon>Viridiplantae</taxon>
        <taxon>Streptophyta</taxon>
        <taxon>Embryophyta</taxon>
        <taxon>Tracheophyta</taxon>
        <taxon>Spermatophyta</taxon>
        <taxon>Magnoliopsida</taxon>
        <taxon>eudicotyledons</taxon>
        <taxon>Gunneridae</taxon>
        <taxon>Pentapetalae</taxon>
        <taxon>rosids</taxon>
        <taxon>fabids</taxon>
        <taxon>Rosales</taxon>
        <taxon>Cannabaceae</taxon>
        <taxon>Cannabis</taxon>
    </lineage>
</organism>
<dbReference type="InterPro" id="IPR001251">
    <property type="entry name" value="CRAL-TRIO_dom"/>
</dbReference>
<keyword evidence="2" id="KW-0813">Transport</keyword>
<dbReference type="EMBL" id="JAATIP010000008">
    <property type="protein sequence ID" value="KAF4395019.1"/>
    <property type="molecule type" value="Genomic_DNA"/>
</dbReference>
<dbReference type="EMBL" id="JAATIP010000008">
    <property type="protein sequence ID" value="KAF4395021.1"/>
    <property type="molecule type" value="Genomic_DNA"/>
</dbReference>
<dbReference type="SUPFAM" id="SSF52087">
    <property type="entry name" value="CRAL/TRIO domain"/>
    <property type="match status" value="1"/>
</dbReference>
<evidence type="ECO:0000313" key="7">
    <source>
        <dbReference type="Proteomes" id="UP000525078"/>
    </source>
</evidence>
<dbReference type="PROSITE" id="PS50181">
    <property type="entry name" value="FBOX"/>
    <property type="match status" value="1"/>
</dbReference>
<proteinExistence type="predicted"/>
<sequence length="672" mass="76910">MSITQNRGAEFKQLRVQMALEEFKEVVQDALKNHDFITPPPPPPKKEEEVAPPLEKVSIWGIPLLGDERTDSIFLKFLKARNFDVKDAFIMLKNTVKWRQEYGIDSLMDKNNLGECVWDKIVFTHGEDKHGHPVIYHIFDAELYQQAFSDEENRSNFIKWVILFLERIIRQLDFNPTGICSIFLVHDLSRFPEVIPELHLEPLQLLLNNYPEILAGQVFINTSRSFSLAASRSPYFTNKSVYAAPSQSAQTLSEYISSSSIPADQLALSEDRITSLPMNVMDRVFMQLPADMIITLKCLNKMWHSCITSFIEDPNFVARHLLNTKKQPHSLILKAYYSPMIYGGRLTLFNTFTFSNGVGRSEALRLPPLGNVQHHNVTPGLRVACHCDGLLLIRNDVGNRMVVCNPVMEEFTYLPEPKMFDKMSYCNLGFEKSGDYKCIAIWRSCDGDRSKTRAELYKLGSENWREIDGFQDIITGIVSLGRSIGWGNAYYWLATMTNDASFCSNNVLSFNMTEEKFHLIKLPDELLSHVEDRECLGMSLCVKDSVVLCCRLGRPVVDTLLIYSLVNNGCSWSECVSVRIQTEDPYLLTELPYWTEDEIPFVFGGPDPDDATAIVKSYNIHSESFKTILTVDEICLPYLIRDRARLNVCDMECLPYVFCLNYLKSLVSVRRR</sequence>
<protein>
    <recommendedName>
        <fullName evidence="4">F-box domain-containing protein</fullName>
    </recommendedName>
</protein>
<dbReference type="InterPro" id="IPR001810">
    <property type="entry name" value="F-box_dom"/>
</dbReference>
<feature type="domain" description="F-box" evidence="4">
    <location>
        <begin position="270"/>
        <end position="321"/>
    </location>
</feature>
<dbReference type="Pfam" id="PF07734">
    <property type="entry name" value="FBA_1"/>
    <property type="match status" value="1"/>
</dbReference>
<dbReference type="InterPro" id="IPR036047">
    <property type="entry name" value="F-box-like_dom_sf"/>
</dbReference>
<evidence type="ECO:0000256" key="1">
    <source>
        <dbReference type="ARBA" id="ARBA00004370"/>
    </source>
</evidence>
<evidence type="ECO:0000256" key="2">
    <source>
        <dbReference type="ARBA" id="ARBA00022448"/>
    </source>
</evidence>
<dbReference type="GO" id="GO:0008289">
    <property type="term" value="F:lipid binding"/>
    <property type="evidence" value="ECO:0007669"/>
    <property type="project" value="InterPro"/>
</dbReference>
<dbReference type="InterPro" id="IPR044834">
    <property type="entry name" value="PATL"/>
</dbReference>
<dbReference type="InterPro" id="IPR017451">
    <property type="entry name" value="F-box-assoc_interact_dom"/>
</dbReference>
<dbReference type="InterPro" id="IPR011074">
    <property type="entry name" value="CRAL/TRIO_N_dom"/>
</dbReference>
<evidence type="ECO:0000313" key="6">
    <source>
        <dbReference type="EMBL" id="KAF4395021.1"/>
    </source>
</evidence>
<dbReference type="InterPro" id="IPR036865">
    <property type="entry name" value="CRAL-TRIO_dom_sf"/>
</dbReference>
<dbReference type="InterPro" id="IPR006527">
    <property type="entry name" value="F-box-assoc_dom_typ1"/>
</dbReference>